<reference evidence="6" key="1">
    <citation type="journal article" date="2019" name="Int. J. Syst. Evol. Microbiol.">
        <title>The Global Catalogue of Microorganisms (GCM) 10K type strain sequencing project: providing services to taxonomists for standard genome sequencing and annotation.</title>
        <authorList>
            <consortium name="The Broad Institute Genomics Platform"/>
            <consortium name="The Broad Institute Genome Sequencing Center for Infectious Disease"/>
            <person name="Wu L."/>
            <person name="Ma J."/>
        </authorList>
    </citation>
    <scope>NUCLEOTIDE SEQUENCE [LARGE SCALE GENOMIC DNA]</scope>
    <source>
        <strain evidence="6">KCTC 33676</strain>
    </source>
</reference>
<accession>A0ABW5RBB9</accession>
<feature type="transmembrane region" description="Helical" evidence="3">
    <location>
        <begin position="30"/>
        <end position="50"/>
    </location>
</feature>
<evidence type="ECO:0000259" key="4">
    <source>
        <dbReference type="Pfam" id="PF03816"/>
    </source>
</evidence>
<dbReference type="PANTHER" id="PTHR33392:SF6">
    <property type="entry name" value="POLYISOPRENYL-TEICHOIC ACID--PEPTIDOGLYCAN TEICHOIC ACID TRANSFERASE TAGU"/>
    <property type="match status" value="1"/>
</dbReference>
<feature type="region of interest" description="Disordered" evidence="2">
    <location>
        <begin position="328"/>
        <end position="348"/>
    </location>
</feature>
<keyword evidence="3" id="KW-1133">Transmembrane helix</keyword>
<gene>
    <name evidence="5" type="ORF">ACFSUC_12295</name>
</gene>
<name>A0ABW5RBB9_9BACL</name>
<dbReference type="EMBL" id="JBHUMM010000037">
    <property type="protein sequence ID" value="MFD2672346.1"/>
    <property type="molecule type" value="Genomic_DNA"/>
</dbReference>
<dbReference type="InterPro" id="IPR004474">
    <property type="entry name" value="LytR_CpsA_psr"/>
</dbReference>
<evidence type="ECO:0000313" key="6">
    <source>
        <dbReference type="Proteomes" id="UP001597497"/>
    </source>
</evidence>
<comment type="caution">
    <text evidence="5">The sequence shown here is derived from an EMBL/GenBank/DDBJ whole genome shotgun (WGS) entry which is preliminary data.</text>
</comment>
<dbReference type="Pfam" id="PF03816">
    <property type="entry name" value="LytR_cpsA_psr"/>
    <property type="match status" value="1"/>
</dbReference>
<proteinExistence type="inferred from homology"/>
<feature type="domain" description="Cell envelope-related transcriptional attenuator" evidence="4">
    <location>
        <begin position="97"/>
        <end position="258"/>
    </location>
</feature>
<dbReference type="RefSeq" id="WP_379929906.1">
    <property type="nucleotide sequence ID" value="NZ_JBHUMM010000037.1"/>
</dbReference>
<evidence type="ECO:0000256" key="3">
    <source>
        <dbReference type="SAM" id="Phobius"/>
    </source>
</evidence>
<feature type="compositionally biased region" description="Low complexity" evidence="2">
    <location>
        <begin position="336"/>
        <end position="348"/>
    </location>
</feature>
<keyword evidence="6" id="KW-1185">Reference proteome</keyword>
<dbReference type="Proteomes" id="UP001597497">
    <property type="component" value="Unassembled WGS sequence"/>
</dbReference>
<evidence type="ECO:0000256" key="2">
    <source>
        <dbReference type="SAM" id="MobiDB-lite"/>
    </source>
</evidence>
<protein>
    <submittedName>
        <fullName evidence="5">LCP family protein</fullName>
    </submittedName>
</protein>
<evidence type="ECO:0000256" key="1">
    <source>
        <dbReference type="ARBA" id="ARBA00006068"/>
    </source>
</evidence>
<sequence length="348" mass="38789">MNDGNTPLPSRKEGSSIARKSRKSAWIKRSLIALVLVLVLSGTAYGIYLYQVGMKNIDKMSIANNGIEVPEEEKADVKPLTILLLGLDSRENLGLMNTDVIMMLTLNPEKKTGTLVSLPRDTYVHPAGYREARKANQFYSIAKVNGYGEGEFGEVKTIFGDFFDIKPDYAVMINFKAFEDMIDALGGVNVYVDQDMKYVDNADGTNIDLKQGQQELNGKEALDFVRYRKSNRGTAPSSDFERNQRQQQVLSEMLNEAKSFSTTLVVDKLMNAVGDNVTTDMPSEQIKSFIKTYVGLTSNNIEYIPLEGSWRSPFIYLDEADVEQAKAKLKQQLNGETTPTPTETSPAE</sequence>
<comment type="similarity">
    <text evidence="1">Belongs to the LytR/CpsA/Psr (LCP) family.</text>
</comment>
<dbReference type="InterPro" id="IPR050922">
    <property type="entry name" value="LytR/CpsA/Psr_CW_biosynth"/>
</dbReference>
<evidence type="ECO:0000313" key="5">
    <source>
        <dbReference type="EMBL" id="MFD2672346.1"/>
    </source>
</evidence>
<organism evidence="5 6">
    <name type="scientific">Marinicrinis sediminis</name>
    <dbReference type="NCBI Taxonomy" id="1652465"/>
    <lineage>
        <taxon>Bacteria</taxon>
        <taxon>Bacillati</taxon>
        <taxon>Bacillota</taxon>
        <taxon>Bacilli</taxon>
        <taxon>Bacillales</taxon>
        <taxon>Paenibacillaceae</taxon>
    </lineage>
</organism>
<dbReference type="PANTHER" id="PTHR33392">
    <property type="entry name" value="POLYISOPRENYL-TEICHOIC ACID--PEPTIDOGLYCAN TEICHOIC ACID TRANSFERASE TAGU"/>
    <property type="match status" value="1"/>
</dbReference>
<dbReference type="Gene3D" id="3.40.630.190">
    <property type="entry name" value="LCP protein"/>
    <property type="match status" value="1"/>
</dbReference>
<keyword evidence="3" id="KW-0472">Membrane</keyword>
<dbReference type="NCBIfam" id="TIGR00350">
    <property type="entry name" value="lytR_cpsA_psr"/>
    <property type="match status" value="1"/>
</dbReference>
<keyword evidence="3" id="KW-0812">Transmembrane</keyword>